<dbReference type="NCBIfam" id="TIGR04056">
    <property type="entry name" value="OMP_RagA_SusC"/>
    <property type="match status" value="1"/>
</dbReference>
<keyword evidence="11" id="KW-1185">Reference proteome</keyword>
<name>A0ABR6F176_9SPHI</name>
<comment type="similarity">
    <text evidence="7">Belongs to the TonB-dependent receptor family.</text>
</comment>
<evidence type="ECO:0000256" key="6">
    <source>
        <dbReference type="ARBA" id="ARBA00023237"/>
    </source>
</evidence>
<comment type="caution">
    <text evidence="10">The sequence shown here is derived from an EMBL/GenBank/DDBJ whole genome shotgun (WGS) entry which is preliminary data.</text>
</comment>
<evidence type="ECO:0000256" key="4">
    <source>
        <dbReference type="ARBA" id="ARBA00022692"/>
    </source>
</evidence>
<accession>A0ABR6F176</accession>
<feature type="domain" description="Secretin/TonB short N-terminal" evidence="9">
    <location>
        <begin position="89"/>
        <end position="140"/>
    </location>
</feature>
<dbReference type="InterPro" id="IPR023996">
    <property type="entry name" value="TonB-dep_OMP_SusC/RagA"/>
</dbReference>
<dbReference type="Gene3D" id="3.55.50.30">
    <property type="match status" value="1"/>
</dbReference>
<evidence type="ECO:0000256" key="2">
    <source>
        <dbReference type="ARBA" id="ARBA00022448"/>
    </source>
</evidence>
<dbReference type="SUPFAM" id="SSF56935">
    <property type="entry name" value="Porins"/>
    <property type="match status" value="1"/>
</dbReference>
<dbReference type="SMART" id="SM00965">
    <property type="entry name" value="STN"/>
    <property type="match status" value="1"/>
</dbReference>
<evidence type="ECO:0000256" key="8">
    <source>
        <dbReference type="SAM" id="Phobius"/>
    </source>
</evidence>
<dbReference type="RefSeq" id="WP_182960013.1">
    <property type="nucleotide sequence ID" value="NZ_WNXC01000007.1"/>
</dbReference>
<evidence type="ECO:0000256" key="5">
    <source>
        <dbReference type="ARBA" id="ARBA00023136"/>
    </source>
</evidence>
<protein>
    <submittedName>
        <fullName evidence="10">SusC/RagA family TonB-linked outer membrane protein</fullName>
    </submittedName>
</protein>
<dbReference type="InterPro" id="IPR037066">
    <property type="entry name" value="Plug_dom_sf"/>
</dbReference>
<keyword evidence="3 7" id="KW-1134">Transmembrane beta strand</keyword>
<evidence type="ECO:0000256" key="1">
    <source>
        <dbReference type="ARBA" id="ARBA00004571"/>
    </source>
</evidence>
<dbReference type="Gene3D" id="2.40.170.20">
    <property type="entry name" value="TonB-dependent receptor, beta-barrel domain"/>
    <property type="match status" value="1"/>
</dbReference>
<keyword evidence="4 7" id="KW-0812">Transmembrane</keyword>
<dbReference type="InterPro" id="IPR012910">
    <property type="entry name" value="Plug_dom"/>
</dbReference>
<organism evidence="10 11">
    <name type="scientific">Pedobacter gandavensis</name>
    <dbReference type="NCBI Taxonomy" id="2679963"/>
    <lineage>
        <taxon>Bacteria</taxon>
        <taxon>Pseudomonadati</taxon>
        <taxon>Bacteroidota</taxon>
        <taxon>Sphingobacteriia</taxon>
        <taxon>Sphingobacteriales</taxon>
        <taxon>Sphingobacteriaceae</taxon>
        <taxon>Pedobacter</taxon>
    </lineage>
</organism>
<dbReference type="SUPFAM" id="SSF49464">
    <property type="entry name" value="Carboxypeptidase regulatory domain-like"/>
    <property type="match status" value="1"/>
</dbReference>
<proteinExistence type="inferred from homology"/>
<keyword evidence="2 7" id="KW-0813">Transport</keyword>
<dbReference type="NCBIfam" id="TIGR04057">
    <property type="entry name" value="SusC_RagA_signa"/>
    <property type="match status" value="1"/>
</dbReference>
<gene>
    <name evidence="10" type="ORF">GM920_17915</name>
</gene>
<dbReference type="PROSITE" id="PS52016">
    <property type="entry name" value="TONB_DEPENDENT_REC_3"/>
    <property type="match status" value="1"/>
</dbReference>
<reference evidence="10 11" key="1">
    <citation type="submission" date="2019-11" db="EMBL/GenBank/DDBJ databases">
        <title>Description of Pedobacter sp. LMG 31462T.</title>
        <authorList>
            <person name="Carlier A."/>
            <person name="Qi S."/>
            <person name="Vandamme P."/>
        </authorList>
    </citation>
    <scope>NUCLEOTIDE SEQUENCE [LARGE SCALE GENOMIC DNA]</scope>
    <source>
        <strain evidence="10 11">LMG 31462</strain>
    </source>
</reference>
<evidence type="ECO:0000259" key="9">
    <source>
        <dbReference type="SMART" id="SM00965"/>
    </source>
</evidence>
<evidence type="ECO:0000313" key="10">
    <source>
        <dbReference type="EMBL" id="MBB2150779.1"/>
    </source>
</evidence>
<dbReference type="Pfam" id="PF07660">
    <property type="entry name" value="STN"/>
    <property type="match status" value="1"/>
</dbReference>
<evidence type="ECO:0000256" key="3">
    <source>
        <dbReference type="ARBA" id="ARBA00022452"/>
    </source>
</evidence>
<keyword evidence="6 7" id="KW-0998">Cell outer membrane</keyword>
<dbReference type="InterPro" id="IPR039426">
    <property type="entry name" value="TonB-dep_rcpt-like"/>
</dbReference>
<dbReference type="EMBL" id="WNXC01000007">
    <property type="protein sequence ID" value="MBB2150779.1"/>
    <property type="molecule type" value="Genomic_DNA"/>
</dbReference>
<dbReference type="Proteomes" id="UP000636110">
    <property type="component" value="Unassembled WGS sequence"/>
</dbReference>
<dbReference type="Gene3D" id="2.60.40.1120">
    <property type="entry name" value="Carboxypeptidase-like, regulatory domain"/>
    <property type="match status" value="1"/>
</dbReference>
<evidence type="ECO:0000256" key="7">
    <source>
        <dbReference type="PROSITE-ProRule" id="PRU01360"/>
    </source>
</evidence>
<dbReference type="InterPro" id="IPR036942">
    <property type="entry name" value="Beta-barrel_TonB_sf"/>
</dbReference>
<dbReference type="Pfam" id="PF13715">
    <property type="entry name" value="CarbopepD_reg_2"/>
    <property type="match status" value="1"/>
</dbReference>
<dbReference type="InterPro" id="IPR011662">
    <property type="entry name" value="Secretin/TonB_short_N"/>
</dbReference>
<sequence length="1209" mass="136254">MYLFNTSKGMDRARLVPYFKPFQAVYARVSSIDALTRKRIMMRINLITIMITMTLVQAAASTFGQRVTLREKNASLQQVLLSIKKQTNYTFLYNSELVNGAKRVSLNLENVKLEQALDACFQGQDLSFKIIENTVVIKKKDFTVLDQLKSTFKFVEVKGKVLDEKGLPLPGATVQVKDTKKTVMTNGNGDFVLPAVDEKAMLIVSFIGYKSKEVPVSQGNPLTITLDVNPGQLSEISIVSTGYQDIPKERAAGAITTINADKDLKGKLQTNILDRIEGMSAGLTSYKTGGQTTYQIRGVSSLNAEVKPLIVVDGAPFEGDIQAINPADVESVNILKDATAASIYGARSANGVIVINLRKGKKGPVRINYAGTAKLTPIPNRDYANKMSSSELVDFQRDMFNLRSGSYEGIDPRKSMNDIYRLLYDAKQKEKVNGKWDQSDENLLQSDLNFYRNNDRYDQVLDQFIRKTAIVQQHNLSMSGGSDFYTYNLSGNYMSNSPYEREQNNSRVGFNLNNTFNFTKWLKLNVGVLTSSFKEDYDNGISGFGLLNAGKASYYMLRDNSGNPVNWYNSKSQFEIDRLNALGLQDENYAPVNEMSRKHYNNSSNYLNLNFNANIKIMEGLSLNLLYQKEKTDNYTKQYLSKNAYEVKTMINDATRITAATGAREFLIPNGGQVDEIRGDVNSHTLRAQLNYNKSFGEKHRIDFIGGAEQRSILSTRTRLYRYGYNDNSLSFGFINEGLLAVLQPNTEAVFGSFSYKRPDQKFINKEDRFVSFYGNGSYTFDRKLTATASIRMDQSNLFGTDPKYQYKPLWSTGLLYVVSENDNDWLDRLAVRTTYGINGNISKIGGPYMISVDYSSPNPYTLEAQAYIDTPPNSGLRWEKTKVTNLGLDYSLLKGKFSGSIDFYNKNTTDLLGPLNTDPTIGWSSVIMNYGSMRNRGVDFSFSSNNIANTNFKWNTTLNFNYNKNVITKVENPGNTIYSYVNGVNNRVGKPMNALYSIRYKGLDETGKPIALTKDGREVKMTTGLTVDDLIYEGTTTPPYSASLMNTFSYKDFDLFFMFIYYGGHKMRDVISTYLTKLPELNYTVNMDRASLNYWKKPGDENIPGMGPGYYSNAADAYTQIWSAGNQGIQRADYIKLRDVTLSYSLANEFLKKNYIQKLRLSFQVQNAWRWSANKQNLDPEVWNGTNLTPSRGNFIPATYTFGLSANF</sequence>
<dbReference type="Pfam" id="PF07715">
    <property type="entry name" value="Plug"/>
    <property type="match status" value="1"/>
</dbReference>
<comment type="subcellular location">
    <subcellularLocation>
        <location evidence="1 7">Cell outer membrane</location>
        <topology evidence="1 7">Multi-pass membrane protein</topology>
    </subcellularLocation>
</comment>
<dbReference type="Gene3D" id="2.170.130.10">
    <property type="entry name" value="TonB-dependent receptor, plug domain"/>
    <property type="match status" value="1"/>
</dbReference>
<evidence type="ECO:0000313" key="11">
    <source>
        <dbReference type="Proteomes" id="UP000636110"/>
    </source>
</evidence>
<dbReference type="InterPro" id="IPR008969">
    <property type="entry name" value="CarboxyPept-like_regulatory"/>
</dbReference>
<dbReference type="InterPro" id="IPR023997">
    <property type="entry name" value="TonB-dep_OMP_SusC/RagA_CS"/>
</dbReference>
<feature type="transmembrane region" description="Helical" evidence="8">
    <location>
        <begin position="44"/>
        <end position="63"/>
    </location>
</feature>
<keyword evidence="5 7" id="KW-0472">Membrane</keyword>
<keyword evidence="8" id="KW-1133">Transmembrane helix</keyword>